<feature type="domain" description="ABC-three component systems C-terminal" evidence="6">
    <location>
        <begin position="258"/>
        <end position="378"/>
    </location>
</feature>
<evidence type="ECO:0000259" key="5">
    <source>
        <dbReference type="Pfam" id="PF05057"/>
    </source>
</evidence>
<protein>
    <submittedName>
        <fullName evidence="7">ABC-three component system protein</fullName>
    </submittedName>
</protein>
<evidence type="ECO:0000256" key="2">
    <source>
        <dbReference type="ARBA" id="ARBA00004370"/>
    </source>
</evidence>
<dbReference type="InterPro" id="IPR052374">
    <property type="entry name" value="SERAC1"/>
</dbReference>
<dbReference type="Pfam" id="PF05057">
    <property type="entry name" value="DUF676"/>
    <property type="match status" value="1"/>
</dbReference>
<keyword evidence="8" id="KW-1185">Reference proteome</keyword>
<dbReference type="InterPro" id="IPR046912">
    <property type="entry name" value="ABC-3C_CTD8"/>
</dbReference>
<evidence type="ECO:0000313" key="7">
    <source>
        <dbReference type="EMBL" id="WRW30772.1"/>
    </source>
</evidence>
<proteinExistence type="predicted"/>
<dbReference type="SUPFAM" id="SSF53474">
    <property type="entry name" value="alpha/beta-Hydrolases"/>
    <property type="match status" value="1"/>
</dbReference>
<dbReference type="Gene3D" id="3.40.50.1820">
    <property type="entry name" value="alpha/beta hydrolase"/>
    <property type="match status" value="1"/>
</dbReference>
<dbReference type="PANTHER" id="PTHR48182">
    <property type="entry name" value="PROTEIN SERAC1"/>
    <property type="match status" value="1"/>
</dbReference>
<feature type="domain" description="DUF676" evidence="5">
    <location>
        <begin position="6"/>
        <end position="144"/>
    </location>
</feature>
<dbReference type="EMBL" id="CP142124">
    <property type="protein sequence ID" value="WRW30772.1"/>
    <property type="molecule type" value="Genomic_DNA"/>
</dbReference>
<evidence type="ECO:0000256" key="1">
    <source>
        <dbReference type="ARBA" id="ARBA00004240"/>
    </source>
</evidence>
<dbReference type="Proteomes" id="UP001330482">
    <property type="component" value="Chromosome"/>
</dbReference>
<gene>
    <name evidence="7" type="ORF">VPX56_18630</name>
</gene>
<dbReference type="RefSeq" id="WP_094917373.1">
    <property type="nucleotide sequence ID" value="NZ_CP142124.1"/>
</dbReference>
<evidence type="ECO:0000256" key="4">
    <source>
        <dbReference type="ARBA" id="ARBA00023136"/>
    </source>
</evidence>
<comment type="subcellular location">
    <subcellularLocation>
        <location evidence="1">Endoplasmic reticulum</location>
    </subcellularLocation>
    <subcellularLocation>
        <location evidence="2">Membrane</location>
    </subcellularLocation>
</comment>
<dbReference type="InterPro" id="IPR029058">
    <property type="entry name" value="AB_hydrolase_fold"/>
</dbReference>
<dbReference type="Pfam" id="PF20284">
    <property type="entry name" value="CTD8"/>
    <property type="match status" value="1"/>
</dbReference>
<dbReference type="PANTHER" id="PTHR48182:SF2">
    <property type="entry name" value="PROTEIN SERAC1"/>
    <property type="match status" value="1"/>
</dbReference>
<accession>A0ABZ1DDV7</accession>
<evidence type="ECO:0000259" key="6">
    <source>
        <dbReference type="Pfam" id="PF20284"/>
    </source>
</evidence>
<sequence>MNKSCVVFVHGFTGGAGTWKNSKGESFSDLLRADREIDQSYDFYEFDYYTKIASLVDSALVVRLLSLVGLGSGKVKKNQPIRRISELLSTYVRTNLSSYDSVIFIAHSMGGLIVKDYILNHEKGDTPEPIGYLSLAVPHKGSIGGYLLGSFNLNAKELQPLNAYSDTLNNAWIDAKESLPKAQYYIALHDECVDEVSALPFTVKRSDKFVVDHDHISICKPSDVNDMVCAQAANFLKSRAYDFTMSELATTVYKPESNSYEKEIFVIKMILSDVGEKGIDDAKGSFFHAEIITKAADKKDRITLQDLQTKVLSLYQQSYNAHSSKLEANEVFAKVHDLLLEQDSKVLVSGVNYINFMHKKGLLHQLANKLNTQVTWSDKIGIQDILAKM</sequence>
<evidence type="ECO:0000313" key="8">
    <source>
        <dbReference type="Proteomes" id="UP001330482"/>
    </source>
</evidence>
<name>A0ABZ1DDV7_9ENTR</name>
<evidence type="ECO:0000256" key="3">
    <source>
        <dbReference type="ARBA" id="ARBA00022824"/>
    </source>
</evidence>
<reference evidence="7 8" key="1">
    <citation type="submission" date="2024-01" db="EMBL/GenBank/DDBJ databases">
        <title>AV1 has a protective and therapeutic effect against plant viruses.</title>
        <authorList>
            <person name="Wang F."/>
        </authorList>
    </citation>
    <scope>NUCLEOTIDE SEQUENCE [LARGE SCALE GENOMIC DNA]</scope>
    <source>
        <strain evidence="7 8">AV1</strain>
    </source>
</reference>
<keyword evidence="3" id="KW-0256">Endoplasmic reticulum</keyword>
<organism evidence="7 8">
    <name type="scientific">Enterobacter wuhouensis</name>
    <dbReference type="NCBI Taxonomy" id="2529381"/>
    <lineage>
        <taxon>Bacteria</taxon>
        <taxon>Pseudomonadati</taxon>
        <taxon>Pseudomonadota</taxon>
        <taxon>Gammaproteobacteria</taxon>
        <taxon>Enterobacterales</taxon>
        <taxon>Enterobacteriaceae</taxon>
        <taxon>Enterobacter</taxon>
    </lineage>
</organism>
<keyword evidence="4" id="KW-0472">Membrane</keyword>
<dbReference type="InterPro" id="IPR007751">
    <property type="entry name" value="DUF676_lipase-like"/>
</dbReference>